<name>A0A1B8Q6W2_MORLA</name>
<dbReference type="GO" id="GO:0022900">
    <property type="term" value="P:electron transport chain"/>
    <property type="evidence" value="ECO:0007669"/>
    <property type="project" value="InterPro"/>
</dbReference>
<evidence type="ECO:0000256" key="8">
    <source>
        <dbReference type="SAM" id="SignalP"/>
    </source>
</evidence>
<dbReference type="PIRSF" id="PIRSF000027">
    <property type="entry name" value="Cytc_c_prime"/>
    <property type="match status" value="1"/>
</dbReference>
<dbReference type="RefSeq" id="WP_065254868.1">
    <property type="nucleotide sequence ID" value="NZ_JARDJM010000075.1"/>
</dbReference>
<keyword evidence="5 6" id="KW-0408">Iron</keyword>
<evidence type="ECO:0000256" key="3">
    <source>
        <dbReference type="ARBA" id="ARBA00022723"/>
    </source>
</evidence>
<dbReference type="GO" id="GO:0020037">
    <property type="term" value="F:heme binding"/>
    <property type="evidence" value="ECO:0007669"/>
    <property type="project" value="InterPro"/>
</dbReference>
<keyword evidence="2 7" id="KW-0349">Heme</keyword>
<dbReference type="Proteomes" id="UP000092607">
    <property type="component" value="Unassembled WGS sequence"/>
</dbReference>
<evidence type="ECO:0000313" key="9">
    <source>
        <dbReference type="EMBL" id="OBX65442.1"/>
    </source>
</evidence>
<keyword evidence="3 6" id="KW-0479">Metal-binding</keyword>
<dbReference type="InterPro" id="IPR012127">
    <property type="entry name" value="Cyt_c_prime"/>
</dbReference>
<gene>
    <name evidence="9" type="ORF">A9309_02430</name>
</gene>
<proteinExistence type="predicted"/>
<protein>
    <recommendedName>
        <fullName evidence="11">Cytochrome c</fullName>
    </recommendedName>
</protein>
<feature type="signal peptide" evidence="8">
    <location>
        <begin position="1"/>
        <end position="26"/>
    </location>
</feature>
<dbReference type="GO" id="GO:0042597">
    <property type="term" value="C:periplasmic space"/>
    <property type="evidence" value="ECO:0007669"/>
    <property type="project" value="InterPro"/>
</dbReference>
<feature type="chain" id="PRO_5008612159" description="Cytochrome c" evidence="8">
    <location>
        <begin position="27"/>
        <end position="163"/>
    </location>
</feature>
<evidence type="ECO:0000256" key="6">
    <source>
        <dbReference type="PIRSR" id="PIRSR000027-1"/>
    </source>
</evidence>
<feature type="binding site" description="covalent" evidence="7">
    <location>
        <position position="157"/>
    </location>
    <ligand>
        <name>heme c</name>
        <dbReference type="ChEBI" id="CHEBI:61717"/>
    </ligand>
</feature>
<keyword evidence="8" id="KW-0732">Signal</keyword>
<dbReference type="GO" id="GO:0005506">
    <property type="term" value="F:iron ion binding"/>
    <property type="evidence" value="ECO:0007669"/>
    <property type="project" value="InterPro"/>
</dbReference>
<dbReference type="GO" id="GO:0009055">
    <property type="term" value="F:electron transfer activity"/>
    <property type="evidence" value="ECO:0007669"/>
    <property type="project" value="InterPro"/>
</dbReference>
<evidence type="ECO:0000256" key="1">
    <source>
        <dbReference type="ARBA" id="ARBA00022448"/>
    </source>
</evidence>
<evidence type="ECO:0008006" key="11">
    <source>
        <dbReference type="Google" id="ProtNLM"/>
    </source>
</evidence>
<dbReference type="SUPFAM" id="SSF47175">
    <property type="entry name" value="Cytochromes"/>
    <property type="match status" value="1"/>
</dbReference>
<dbReference type="Gene3D" id="1.20.120.10">
    <property type="entry name" value="Cytochrome c/b562"/>
    <property type="match status" value="1"/>
</dbReference>
<dbReference type="AlphaFoldDB" id="A0A1B8Q6W2"/>
<evidence type="ECO:0000256" key="4">
    <source>
        <dbReference type="ARBA" id="ARBA00022982"/>
    </source>
</evidence>
<comment type="PTM">
    <text evidence="7">Binds 1 heme group per subunit.</text>
</comment>
<feature type="binding site" description="covalent" evidence="7">
    <location>
        <position position="154"/>
    </location>
    <ligand>
        <name>heme c</name>
        <dbReference type="ChEBI" id="CHEBI:61717"/>
    </ligand>
</feature>
<evidence type="ECO:0000313" key="10">
    <source>
        <dbReference type="Proteomes" id="UP000092607"/>
    </source>
</evidence>
<keyword evidence="1" id="KW-0813">Transport</keyword>
<dbReference type="Pfam" id="PF01322">
    <property type="entry name" value="Cytochrom_C_2"/>
    <property type="match status" value="1"/>
</dbReference>
<dbReference type="OrthoDB" id="5520910at2"/>
<dbReference type="PROSITE" id="PS51009">
    <property type="entry name" value="CYTCII"/>
    <property type="match status" value="1"/>
</dbReference>
<feature type="binding site" description="axial binding residue" evidence="6">
    <location>
        <position position="158"/>
    </location>
    <ligand>
        <name>heme c</name>
        <dbReference type="ChEBI" id="CHEBI:61717"/>
    </ligand>
    <ligandPart>
        <name>Fe</name>
        <dbReference type="ChEBI" id="CHEBI:18248"/>
    </ligandPart>
</feature>
<evidence type="ECO:0000256" key="5">
    <source>
        <dbReference type="ARBA" id="ARBA00023004"/>
    </source>
</evidence>
<keyword evidence="4" id="KW-0249">Electron transport</keyword>
<dbReference type="InterPro" id="IPR002321">
    <property type="entry name" value="Cyt_c_II"/>
</dbReference>
<dbReference type="PROSITE" id="PS51257">
    <property type="entry name" value="PROKAR_LIPOPROTEIN"/>
    <property type="match status" value="1"/>
</dbReference>
<reference evidence="9 10" key="1">
    <citation type="submission" date="2016-06" db="EMBL/GenBank/DDBJ databases">
        <title>Draft genome of Moraxella lacunata CCUG 57757A.</title>
        <authorList>
            <person name="Salva-Serra F."/>
            <person name="Engstrom-Jakobsson H."/>
            <person name="Thorell K."/>
            <person name="Gonzales-Siles L."/>
            <person name="Karlsson R."/>
            <person name="Boulund F."/>
            <person name="Engstrand L."/>
            <person name="Kristiansson E."/>
            <person name="Moore E."/>
        </authorList>
    </citation>
    <scope>NUCLEOTIDE SEQUENCE [LARGE SCALE GENOMIC DNA]</scope>
    <source>
        <strain evidence="9 10">CCUG 57757A</strain>
    </source>
</reference>
<dbReference type="InterPro" id="IPR010980">
    <property type="entry name" value="Cyt_c/b562"/>
</dbReference>
<evidence type="ECO:0000256" key="7">
    <source>
        <dbReference type="PIRSR" id="PIRSR000027-2"/>
    </source>
</evidence>
<dbReference type="EMBL" id="LZMS01000035">
    <property type="protein sequence ID" value="OBX65442.1"/>
    <property type="molecule type" value="Genomic_DNA"/>
</dbReference>
<evidence type="ECO:0000256" key="2">
    <source>
        <dbReference type="ARBA" id="ARBA00022617"/>
    </source>
</evidence>
<comment type="caution">
    <text evidence="9">The sequence shown here is derived from an EMBL/GenBank/DDBJ whole genome shotgun (WGS) entry which is preliminary data.</text>
</comment>
<sequence>MKSAKLKSLKLQSVKSFGLIALTALALTACGDKAPAGASSATSPDVKARQDLMQDWRAANDILKGMMENPANFDAATFKEQAEFISGSTVQMWTHFNDANAKGDSQDAVWSDAAGFQTKKDEFDAATQNLVAVAATAQSADDVHTAFGAMAENCGSCHKVYKK</sequence>
<organism evidence="9 10">
    <name type="scientific">Moraxella lacunata</name>
    <dbReference type="NCBI Taxonomy" id="477"/>
    <lineage>
        <taxon>Bacteria</taxon>
        <taxon>Pseudomonadati</taxon>
        <taxon>Pseudomonadota</taxon>
        <taxon>Gammaproteobacteria</taxon>
        <taxon>Moraxellales</taxon>
        <taxon>Moraxellaceae</taxon>
        <taxon>Moraxella</taxon>
    </lineage>
</organism>
<accession>A0A1B8Q6W2</accession>